<feature type="compositionally biased region" description="Basic and acidic residues" evidence="1">
    <location>
        <begin position="1"/>
        <end position="11"/>
    </location>
</feature>
<evidence type="ECO:0000313" key="2">
    <source>
        <dbReference type="EMBL" id="KAK5059691.1"/>
    </source>
</evidence>
<dbReference type="EMBL" id="JAVRRD010000004">
    <property type="protein sequence ID" value="KAK5059691.1"/>
    <property type="molecule type" value="Genomic_DNA"/>
</dbReference>
<dbReference type="Proteomes" id="UP001358417">
    <property type="component" value="Unassembled WGS sequence"/>
</dbReference>
<feature type="region of interest" description="Disordered" evidence="1">
    <location>
        <begin position="72"/>
        <end position="100"/>
    </location>
</feature>
<keyword evidence="3" id="KW-1185">Reference proteome</keyword>
<name>A0AAV9NJ48_9EURO</name>
<reference evidence="2 3" key="1">
    <citation type="submission" date="2023-08" db="EMBL/GenBank/DDBJ databases">
        <title>Black Yeasts Isolated from many extreme environments.</title>
        <authorList>
            <person name="Coleine C."/>
            <person name="Stajich J.E."/>
            <person name="Selbmann L."/>
        </authorList>
    </citation>
    <scope>NUCLEOTIDE SEQUENCE [LARGE SCALE GENOMIC DNA]</scope>
    <source>
        <strain evidence="2 3">CCFEE 5792</strain>
    </source>
</reference>
<evidence type="ECO:0000313" key="3">
    <source>
        <dbReference type="Proteomes" id="UP001358417"/>
    </source>
</evidence>
<accession>A0AAV9NJ48</accession>
<evidence type="ECO:0000256" key="1">
    <source>
        <dbReference type="SAM" id="MobiDB-lite"/>
    </source>
</evidence>
<protein>
    <submittedName>
        <fullName evidence="2">Uncharacterized protein</fullName>
    </submittedName>
</protein>
<gene>
    <name evidence="2" type="ORF">LTR84_009574</name>
</gene>
<feature type="region of interest" description="Disordered" evidence="1">
    <location>
        <begin position="1"/>
        <end position="36"/>
    </location>
</feature>
<sequence>MSKVKDKPHDADDSDDASTRSILQGPNINGPSSGNNLNSATFIGPLVADTPIPTLDLQPGRQVADTYIAGHSSSSVPCSLETASSSQNKPDGDNKLPTNERSRDTHLLTASPSWNENAASISQISTVLLPSHSLAIRAMVDDRACFQPELSLSPEKAGFETRSHAAGRLGVATEVLADPNRTTSHAPQDMSLVQSAVQELAALHATSNLKHDMVASTAASLRKDGTSQPRKMRKETYSADKRPGLHMVSASRVMKAYRRPGHQYEMQWRVGQAPRMGMLQNQEQMHYENILSAIGRYYSGNAETRWKPALSQNSVTLAQDFEPLHFLGLTVTVAGLITAGRSVQEHEALKQIAPAARSMLVSYHPMTFWLLIDQVMDTSQTVLGNLRVAITPKLASLASTLLGPSHPLTILFKTPLTAKQKVQLRLQAQSVVHAEMARVFGPYAYQTFIQYGYYARTVMNSGRPEEAIRMLSEVTEVLNRHYGLNSAMPTLGMIEQARQELANGSSSVMLECMLGDVLRRNHILYTGSRNTHNDSMDIGEDTLRGDYLLVMRLVTLRLLGRLHARRRNFAAAIFHFDLAVATARPLLIPGSNTMRMCEADLTMAKLLEVEQAMGILGDGDPYDRFMSPFSITQWIPMEDRVVHSPASPQTLESG</sequence>
<dbReference type="RefSeq" id="XP_064709512.1">
    <property type="nucleotide sequence ID" value="XM_064853113.1"/>
</dbReference>
<feature type="compositionally biased region" description="Low complexity" evidence="1">
    <location>
        <begin position="25"/>
        <end position="36"/>
    </location>
</feature>
<proteinExistence type="predicted"/>
<dbReference type="GeneID" id="89977732"/>
<dbReference type="AlphaFoldDB" id="A0AAV9NJ48"/>
<comment type="caution">
    <text evidence="2">The sequence shown here is derived from an EMBL/GenBank/DDBJ whole genome shotgun (WGS) entry which is preliminary data.</text>
</comment>
<feature type="compositionally biased region" description="Basic and acidic residues" evidence="1">
    <location>
        <begin position="90"/>
        <end position="100"/>
    </location>
</feature>
<organism evidence="2 3">
    <name type="scientific">Exophiala bonariae</name>
    <dbReference type="NCBI Taxonomy" id="1690606"/>
    <lineage>
        <taxon>Eukaryota</taxon>
        <taxon>Fungi</taxon>
        <taxon>Dikarya</taxon>
        <taxon>Ascomycota</taxon>
        <taxon>Pezizomycotina</taxon>
        <taxon>Eurotiomycetes</taxon>
        <taxon>Chaetothyriomycetidae</taxon>
        <taxon>Chaetothyriales</taxon>
        <taxon>Herpotrichiellaceae</taxon>
        <taxon>Exophiala</taxon>
    </lineage>
</organism>
<feature type="compositionally biased region" description="Polar residues" evidence="1">
    <location>
        <begin position="72"/>
        <end position="89"/>
    </location>
</feature>